<dbReference type="GO" id="GO:0004623">
    <property type="term" value="F:phospholipase A2 activity"/>
    <property type="evidence" value="ECO:0007669"/>
    <property type="project" value="TreeGrafter"/>
</dbReference>
<gene>
    <name evidence="4" type="ORF">SG34_030885</name>
</gene>
<dbReference type="EMBL" id="CP059734">
    <property type="protein sequence ID" value="WDE09172.1"/>
    <property type="molecule type" value="Genomic_DNA"/>
</dbReference>
<evidence type="ECO:0000259" key="3">
    <source>
        <dbReference type="Pfam" id="PF01735"/>
    </source>
</evidence>
<protein>
    <recommendedName>
        <fullName evidence="3">PLA2c domain-containing protein</fullName>
    </recommendedName>
</protein>
<keyword evidence="1" id="KW-0378">Hydrolase</keyword>
<dbReference type="PANTHER" id="PTHR10728">
    <property type="entry name" value="CYTOSOLIC PHOSPHOLIPASE A2"/>
    <property type="match status" value="1"/>
</dbReference>
<dbReference type="Pfam" id="PF01735">
    <property type="entry name" value="PLA2_B"/>
    <property type="match status" value="1"/>
</dbReference>
<proteinExistence type="predicted"/>
<dbReference type="GO" id="GO:0005829">
    <property type="term" value="C:cytosol"/>
    <property type="evidence" value="ECO:0007669"/>
    <property type="project" value="TreeGrafter"/>
</dbReference>
<dbReference type="RefSeq" id="WP_152647289.1">
    <property type="nucleotide sequence ID" value="NZ_CP059734.1"/>
</dbReference>
<evidence type="ECO:0000256" key="2">
    <source>
        <dbReference type="ARBA" id="ARBA00023098"/>
    </source>
</evidence>
<evidence type="ECO:0000313" key="5">
    <source>
        <dbReference type="Proteomes" id="UP000032352"/>
    </source>
</evidence>
<dbReference type="GO" id="GO:0046475">
    <property type="term" value="P:glycerophospholipid catabolic process"/>
    <property type="evidence" value="ECO:0007669"/>
    <property type="project" value="TreeGrafter"/>
</dbReference>
<sequence length="598" mass="64749">MTTKEDVDMGQQKYAAKTYPGNDWNAPKQRTKNGLCLSGGGSRALSAGLGQLIGLNTPGDGNKSPLLDSVDYISSVSGGTWLTSIFSFSENQQLDDLLGVYAPPDTLTEENIGDLPEGSIGHVPGRLSYSGMIDIVHKKIGLINIIRHPEVRKWIWPVIVGELVLKPYQLYQGSMEGSGKHIMPVPERFFSLNLSYMEENIKELTGDNIANGALTGDDFYFHQSGRPFPVMNTNIKLNYQQSDTPLLPVQGTPVAVGATGKVSEAATSLCADGAVESFAFTSHWQSQNQDVATADIDRRYSLIDLVACSSAFFAQTVGEKIASAAAVFSLGSNIDDQESGLEGSLKEREAAILADLSSLVPQYNYWPVGAETPVNQNTGFADGGNLDNTGLLGMLARTDATKIVVCYNSESALGTREDIAVDGYDKKIAQVSSDIPILFGYQPKPVNGTYVRFSACTPADLKYLEAAQVFEPAGFGPLVTALFAASQGEKAPAVARTKSLQVCDNAFAGINDRGKVDVLWLYNNYAQAWVDEIHKNSWELADNIKLGRHIPGSDFHNFPNYSTALQIDLNATQVNALAQFQAWIIEQVSDHIYDVFAV</sequence>
<dbReference type="SUPFAM" id="SSF52151">
    <property type="entry name" value="FabD/lysophospholipase-like"/>
    <property type="match status" value="1"/>
</dbReference>
<feature type="domain" description="PLA2c" evidence="3">
    <location>
        <begin position="34"/>
        <end position="95"/>
    </location>
</feature>
<dbReference type="PANTHER" id="PTHR10728:SF40">
    <property type="entry name" value="PATATIN FAMILY PROTEIN"/>
    <property type="match status" value="1"/>
</dbReference>
<organism evidence="4 5">
    <name type="scientific">Thalassomonas viridans</name>
    <dbReference type="NCBI Taxonomy" id="137584"/>
    <lineage>
        <taxon>Bacteria</taxon>
        <taxon>Pseudomonadati</taxon>
        <taxon>Pseudomonadota</taxon>
        <taxon>Gammaproteobacteria</taxon>
        <taxon>Alteromonadales</taxon>
        <taxon>Colwelliaceae</taxon>
        <taxon>Thalassomonas</taxon>
    </lineage>
</organism>
<keyword evidence="5" id="KW-1185">Reference proteome</keyword>
<evidence type="ECO:0000313" key="4">
    <source>
        <dbReference type="EMBL" id="WDE09172.1"/>
    </source>
</evidence>
<accession>A0AAE9ZAJ8</accession>
<evidence type="ECO:0000256" key="1">
    <source>
        <dbReference type="ARBA" id="ARBA00022801"/>
    </source>
</evidence>
<keyword evidence="2" id="KW-0443">Lipid metabolism</keyword>
<name>A0AAE9ZAJ8_9GAMM</name>
<dbReference type="InterPro" id="IPR002642">
    <property type="entry name" value="LysoPLipase_cat_dom"/>
</dbReference>
<reference evidence="4 5" key="1">
    <citation type="journal article" date="2015" name="Genome Announc.">
        <title>Draft Genome Sequences of Marine Isolates of Thalassomonas viridans and Thalassomonas actiniarum.</title>
        <authorList>
            <person name="Olonade I."/>
            <person name="van Zyl L.J."/>
            <person name="Trindade M."/>
        </authorList>
    </citation>
    <scope>NUCLEOTIDE SEQUENCE [LARGE SCALE GENOMIC DNA]</scope>
    <source>
        <strain evidence="4 5">XOM25</strain>
    </source>
</reference>
<dbReference type="InterPro" id="IPR016035">
    <property type="entry name" value="Acyl_Trfase/lysoPLipase"/>
</dbReference>
<dbReference type="Gene3D" id="3.40.1090.10">
    <property type="entry name" value="Cytosolic phospholipase A2 catalytic domain"/>
    <property type="match status" value="1"/>
</dbReference>
<dbReference type="Proteomes" id="UP000032352">
    <property type="component" value="Chromosome pTvir"/>
</dbReference>
<dbReference type="KEGG" id="tvd:SG34_030885"/>
<dbReference type="AlphaFoldDB" id="A0AAE9ZAJ8"/>
<reference evidence="4 5" key="2">
    <citation type="journal article" date="2022" name="Mar. Drugs">
        <title>Bioassay-Guided Fractionation Leads to the Detection of Cholic Acid Generated by the Rare Thalassomonas sp.</title>
        <authorList>
            <person name="Pheiffer F."/>
            <person name="Schneider Y.K."/>
            <person name="Hansen E.H."/>
            <person name="Andersen J.H."/>
            <person name="Isaksson J."/>
            <person name="Busche T."/>
            <person name="R C."/>
            <person name="Kalinowski J."/>
            <person name="Zyl L.V."/>
            <person name="Trindade M."/>
        </authorList>
    </citation>
    <scope>NUCLEOTIDE SEQUENCE [LARGE SCALE GENOMIC DNA]</scope>
    <source>
        <strain evidence="4 5">XOM25</strain>
    </source>
</reference>